<sequence length="85" mass="9294">MTGTTLDYHRDSPSLRVVEALAETTDTDPLELEPLYHAIDPEALDRLFQADPNGHASVQFEYASHAIEVRSDGTVAVDGTVHEST</sequence>
<evidence type="ECO:0000313" key="2">
    <source>
        <dbReference type="EMBL" id="THE65824.1"/>
    </source>
</evidence>
<dbReference type="AlphaFoldDB" id="A0A4S3TND1"/>
<name>A0A4S3TND1_9EURY</name>
<accession>A0A4S3TND1</accession>
<evidence type="ECO:0000259" key="1">
    <source>
        <dbReference type="Pfam" id="PF18545"/>
    </source>
</evidence>
<keyword evidence="3" id="KW-1185">Reference proteome</keyword>
<reference evidence="2 3" key="1">
    <citation type="submission" date="2018-10" db="EMBL/GenBank/DDBJ databases">
        <title>Natronolimnobius sp. XQ-INN 246 isolated from Inner Mongolia Autonomous Region of China.</title>
        <authorList>
            <person name="Xue Q."/>
        </authorList>
    </citation>
    <scope>NUCLEOTIDE SEQUENCE [LARGE SCALE GENOMIC DNA]</scope>
    <source>
        <strain evidence="2 3">XQ-INN 246</strain>
    </source>
</reference>
<dbReference type="EMBL" id="RBZW01000016">
    <property type="protein sequence ID" value="THE65824.1"/>
    <property type="molecule type" value="Genomic_DNA"/>
</dbReference>
<dbReference type="InterPro" id="IPR040624">
    <property type="entry name" value="HalOD1"/>
</dbReference>
<dbReference type="OrthoDB" id="221929at2157"/>
<proteinExistence type="predicted"/>
<gene>
    <name evidence="2" type="ORF">D8Y22_06455</name>
</gene>
<dbReference type="RefSeq" id="WP_141463877.1">
    <property type="nucleotide sequence ID" value="NZ_RBZW01000016.1"/>
</dbReference>
<dbReference type="Pfam" id="PF18545">
    <property type="entry name" value="HalOD1"/>
    <property type="match status" value="1"/>
</dbReference>
<comment type="caution">
    <text evidence="2">The sequence shown here is derived from an EMBL/GenBank/DDBJ whole genome shotgun (WGS) entry which is preliminary data.</text>
</comment>
<dbReference type="Proteomes" id="UP000318864">
    <property type="component" value="Unassembled WGS sequence"/>
</dbReference>
<feature type="domain" description="Halobacterial output" evidence="1">
    <location>
        <begin position="10"/>
        <end position="78"/>
    </location>
</feature>
<organism evidence="2 3">
    <name type="scientific">Salinadaptatus halalkaliphilus</name>
    <dbReference type="NCBI Taxonomy" id="2419781"/>
    <lineage>
        <taxon>Archaea</taxon>
        <taxon>Methanobacteriati</taxon>
        <taxon>Methanobacteriota</taxon>
        <taxon>Stenosarchaea group</taxon>
        <taxon>Halobacteria</taxon>
        <taxon>Halobacteriales</taxon>
        <taxon>Natrialbaceae</taxon>
        <taxon>Salinadaptatus</taxon>
    </lineage>
</organism>
<evidence type="ECO:0000313" key="3">
    <source>
        <dbReference type="Proteomes" id="UP000318864"/>
    </source>
</evidence>
<protein>
    <recommendedName>
        <fullName evidence="1">Halobacterial output domain-containing protein</fullName>
    </recommendedName>
</protein>